<sequence length="129" mass="14497">MTTRAKVGRFYEIMAEVGEAPYVLTADIKIPRMGIDARDEWRKNTYLLLVQRVLDGKIINEQGRMPETVDYAEKVERALLGEQYDACKALFADNAAAWDKFLAEVRDYNMVDGTESETDAGKDASAPAE</sequence>
<proteinExistence type="predicted"/>
<protein>
    <submittedName>
        <fullName evidence="1">Uncharacterized protein</fullName>
    </submittedName>
</protein>
<comment type="caution">
    <text evidence="1">The sequence shown here is derived from an EMBL/GenBank/DDBJ whole genome shotgun (WGS) entry which is preliminary data.</text>
</comment>
<name>A0AB38CST8_9MYCO</name>
<dbReference type="AlphaFoldDB" id="A0AB38CST8"/>
<accession>A0AB38CST8</accession>
<dbReference type="RefSeq" id="WP_025989149.1">
    <property type="nucleotide sequence ID" value="NZ_FSFL01000026.1"/>
</dbReference>
<organism evidence="1 2">
    <name type="scientific">Mycobacteroides abscessus subsp. abscessus</name>
    <dbReference type="NCBI Taxonomy" id="1185650"/>
    <lineage>
        <taxon>Bacteria</taxon>
        <taxon>Bacillati</taxon>
        <taxon>Actinomycetota</taxon>
        <taxon>Actinomycetes</taxon>
        <taxon>Mycobacteriales</taxon>
        <taxon>Mycobacteriaceae</taxon>
        <taxon>Mycobacteroides</taxon>
        <taxon>Mycobacteroides abscessus</taxon>
    </lineage>
</organism>
<evidence type="ECO:0000313" key="2">
    <source>
        <dbReference type="Proteomes" id="UP000185210"/>
    </source>
</evidence>
<evidence type="ECO:0000313" key="1">
    <source>
        <dbReference type="EMBL" id="SIA10915.1"/>
    </source>
</evidence>
<gene>
    <name evidence="1" type="ORF">SAMEA2070301_00266</name>
</gene>
<reference evidence="1 2" key="1">
    <citation type="submission" date="2016-11" db="EMBL/GenBank/DDBJ databases">
        <authorList>
            <consortium name="Pathogen Informatics"/>
        </authorList>
    </citation>
    <scope>NUCLEOTIDE SEQUENCE [LARGE SCALE GENOMIC DNA]</scope>
    <source>
        <strain evidence="1 2">104</strain>
    </source>
</reference>
<dbReference type="EMBL" id="FSHM01000001">
    <property type="protein sequence ID" value="SIA10915.1"/>
    <property type="molecule type" value="Genomic_DNA"/>
</dbReference>
<dbReference type="Proteomes" id="UP000185210">
    <property type="component" value="Unassembled WGS sequence"/>
</dbReference>